<reference evidence="2" key="1">
    <citation type="journal article" date="2021" name="Nat. Commun.">
        <title>Genetic determinants of endophytism in the Arabidopsis root mycobiome.</title>
        <authorList>
            <person name="Mesny F."/>
            <person name="Miyauchi S."/>
            <person name="Thiergart T."/>
            <person name="Pickel B."/>
            <person name="Atanasova L."/>
            <person name="Karlsson M."/>
            <person name="Huettel B."/>
            <person name="Barry K.W."/>
            <person name="Haridas S."/>
            <person name="Chen C."/>
            <person name="Bauer D."/>
            <person name="Andreopoulos W."/>
            <person name="Pangilinan J."/>
            <person name="LaButti K."/>
            <person name="Riley R."/>
            <person name="Lipzen A."/>
            <person name="Clum A."/>
            <person name="Drula E."/>
            <person name="Henrissat B."/>
            <person name="Kohler A."/>
            <person name="Grigoriev I.V."/>
            <person name="Martin F.M."/>
            <person name="Hacquard S."/>
        </authorList>
    </citation>
    <scope>NUCLEOTIDE SEQUENCE</scope>
    <source>
        <strain evidence="2">MPI-SDFR-AT-0120</strain>
    </source>
</reference>
<gene>
    <name evidence="2" type="ORF">FB567DRAFT_624403</name>
</gene>
<keyword evidence="1" id="KW-0175">Coiled coil</keyword>
<comment type="caution">
    <text evidence="2">The sequence shown here is derived from an EMBL/GenBank/DDBJ whole genome shotgun (WGS) entry which is preliminary data.</text>
</comment>
<accession>A0A8K0W396</accession>
<evidence type="ECO:0000313" key="3">
    <source>
        <dbReference type="Proteomes" id="UP000813461"/>
    </source>
</evidence>
<name>A0A8K0W396_9PLEO</name>
<dbReference type="AlphaFoldDB" id="A0A8K0W396"/>
<proteinExistence type="predicted"/>
<evidence type="ECO:0000256" key="1">
    <source>
        <dbReference type="SAM" id="Coils"/>
    </source>
</evidence>
<keyword evidence="3" id="KW-1185">Reference proteome</keyword>
<organism evidence="2 3">
    <name type="scientific">Paraphoma chrysanthemicola</name>
    <dbReference type="NCBI Taxonomy" id="798071"/>
    <lineage>
        <taxon>Eukaryota</taxon>
        <taxon>Fungi</taxon>
        <taxon>Dikarya</taxon>
        <taxon>Ascomycota</taxon>
        <taxon>Pezizomycotina</taxon>
        <taxon>Dothideomycetes</taxon>
        <taxon>Pleosporomycetidae</taxon>
        <taxon>Pleosporales</taxon>
        <taxon>Pleosporineae</taxon>
        <taxon>Phaeosphaeriaceae</taxon>
        <taxon>Paraphoma</taxon>
    </lineage>
</organism>
<protein>
    <submittedName>
        <fullName evidence="2">Uncharacterized protein</fullName>
    </submittedName>
</protein>
<sequence length="335" mass="39209">MGRDHLQWRYQNSAWRRLVQQTNYHAPLPEASEAAEVAREATEAAREAATELSEFRPLELTVYARAHAAEVAHSQQQVDAFSKAQQDLKEKYREENKEALADLRREPRKKFSDHDEALRKHYREKREEALADLQSELQEKFADEEKQSLQDLDTLLRNEHTHASAEAQDHEQVMSKQKDELEMQFRNQRVSALNRQAARLFKDQDEPLRKQHQELQLLFHDDQDRAIEDQAEKFAEDEEESLNEPNLQDKYNEELHDKTRQKFRALLQLWSEKDKVIADLSKKLEEVTKSLEVAEEASAGEIAQTEEFLDLNRSRLDEGSQYVGITFPTAQTIDE</sequence>
<feature type="coiled-coil region" evidence="1">
    <location>
        <begin position="78"/>
        <end position="143"/>
    </location>
</feature>
<dbReference type="Proteomes" id="UP000813461">
    <property type="component" value="Unassembled WGS sequence"/>
</dbReference>
<evidence type="ECO:0000313" key="2">
    <source>
        <dbReference type="EMBL" id="KAH7093079.1"/>
    </source>
</evidence>
<dbReference type="EMBL" id="JAGMVJ010000002">
    <property type="protein sequence ID" value="KAH7093079.1"/>
    <property type="molecule type" value="Genomic_DNA"/>
</dbReference>